<dbReference type="EC" id="2.1.1.37" evidence="7"/>
<dbReference type="NCBIfam" id="TIGR00675">
    <property type="entry name" value="dcm"/>
    <property type="match status" value="1"/>
</dbReference>
<keyword evidence="9" id="KW-1185">Reference proteome</keyword>
<accession>A0A5B9Y4K1</accession>
<protein>
    <recommendedName>
        <fullName evidence="7">Cytosine-specific methyltransferase</fullName>
        <ecNumber evidence="7">2.1.1.37</ecNumber>
    </recommendedName>
</protein>
<dbReference type="SUPFAM" id="SSF53335">
    <property type="entry name" value="S-adenosyl-L-methionine-dependent methyltransferases"/>
    <property type="match status" value="1"/>
</dbReference>
<keyword evidence="1 5" id="KW-0489">Methyltransferase</keyword>
<dbReference type="Gene3D" id="3.40.50.150">
    <property type="entry name" value="Vaccinia Virus protein VP39"/>
    <property type="match status" value="1"/>
</dbReference>
<dbReference type="GO" id="GO:0003886">
    <property type="term" value="F:DNA (cytosine-5-)-methyltransferase activity"/>
    <property type="evidence" value="ECO:0007669"/>
    <property type="project" value="UniProtKB-EC"/>
</dbReference>
<evidence type="ECO:0000313" key="9">
    <source>
        <dbReference type="Proteomes" id="UP000323144"/>
    </source>
</evidence>
<dbReference type="PANTHER" id="PTHR46098:SF1">
    <property type="entry name" value="TRNA (CYTOSINE(38)-C(5))-METHYLTRANSFERASE"/>
    <property type="match status" value="1"/>
</dbReference>
<name>A0A5B9Y4K1_9MOLU</name>
<comment type="catalytic activity">
    <reaction evidence="7">
        <text>a 2'-deoxycytidine in DNA + S-adenosyl-L-methionine = a 5-methyl-2'-deoxycytidine in DNA + S-adenosyl-L-homocysteine + H(+)</text>
        <dbReference type="Rhea" id="RHEA:13681"/>
        <dbReference type="Rhea" id="RHEA-COMP:11369"/>
        <dbReference type="Rhea" id="RHEA-COMP:11370"/>
        <dbReference type="ChEBI" id="CHEBI:15378"/>
        <dbReference type="ChEBI" id="CHEBI:57856"/>
        <dbReference type="ChEBI" id="CHEBI:59789"/>
        <dbReference type="ChEBI" id="CHEBI:85452"/>
        <dbReference type="ChEBI" id="CHEBI:85454"/>
        <dbReference type="EC" id="2.1.1.37"/>
    </reaction>
</comment>
<dbReference type="PANTHER" id="PTHR46098">
    <property type="entry name" value="TRNA (CYTOSINE(38)-C(5))-METHYLTRANSFERASE"/>
    <property type="match status" value="1"/>
</dbReference>
<dbReference type="InterPro" id="IPR050750">
    <property type="entry name" value="C5-MTase"/>
</dbReference>
<dbReference type="Pfam" id="PF00145">
    <property type="entry name" value="DNA_methylase"/>
    <property type="match status" value="1"/>
</dbReference>
<evidence type="ECO:0000256" key="3">
    <source>
        <dbReference type="ARBA" id="ARBA00022691"/>
    </source>
</evidence>
<dbReference type="GO" id="GO:0032259">
    <property type="term" value="P:methylation"/>
    <property type="evidence" value="ECO:0007669"/>
    <property type="project" value="UniProtKB-KW"/>
</dbReference>
<dbReference type="KEGG" id="schi:SCHIN_v1c08190"/>
<organism evidence="8 9">
    <name type="scientific">Spiroplasma chinense</name>
    <dbReference type="NCBI Taxonomy" id="216932"/>
    <lineage>
        <taxon>Bacteria</taxon>
        <taxon>Bacillati</taxon>
        <taxon>Mycoplasmatota</taxon>
        <taxon>Mollicutes</taxon>
        <taxon>Entomoplasmatales</taxon>
        <taxon>Spiroplasmataceae</taxon>
        <taxon>Spiroplasma</taxon>
    </lineage>
</organism>
<dbReference type="PRINTS" id="PR00105">
    <property type="entry name" value="C5METTRFRASE"/>
</dbReference>
<dbReference type="Proteomes" id="UP000323144">
    <property type="component" value="Chromosome"/>
</dbReference>
<dbReference type="InterPro" id="IPR029063">
    <property type="entry name" value="SAM-dependent_MTases_sf"/>
</dbReference>
<dbReference type="InterPro" id="IPR018117">
    <property type="entry name" value="C5_DNA_meth_AS"/>
</dbReference>
<comment type="similarity">
    <text evidence="5 6">Belongs to the class I-like SAM-binding methyltransferase superfamily. C5-methyltransferase family.</text>
</comment>
<keyword evidence="2 5" id="KW-0808">Transferase</keyword>
<feature type="active site" evidence="5">
    <location>
        <position position="134"/>
    </location>
</feature>
<evidence type="ECO:0000256" key="7">
    <source>
        <dbReference type="RuleBase" id="RU000417"/>
    </source>
</evidence>
<evidence type="ECO:0000313" key="8">
    <source>
        <dbReference type="EMBL" id="QEH62014.1"/>
    </source>
</evidence>
<evidence type="ECO:0000256" key="5">
    <source>
        <dbReference type="PROSITE-ProRule" id="PRU01016"/>
    </source>
</evidence>
<evidence type="ECO:0000256" key="2">
    <source>
        <dbReference type="ARBA" id="ARBA00022679"/>
    </source>
</evidence>
<gene>
    <name evidence="8" type="primary">dcm</name>
    <name evidence="8" type="ORF">SCHIN_v1c08190</name>
</gene>
<evidence type="ECO:0000256" key="4">
    <source>
        <dbReference type="ARBA" id="ARBA00022747"/>
    </source>
</evidence>
<reference evidence="8 9" key="1">
    <citation type="submission" date="2019-08" db="EMBL/GenBank/DDBJ databases">
        <title>Complete genome sequence of Spiroplasma chinense CCH (DSM 19755).</title>
        <authorList>
            <person name="Shen H.-Y."/>
            <person name="Lin Y.-C."/>
            <person name="Chou L."/>
            <person name="Kuo C.-H."/>
        </authorList>
    </citation>
    <scope>NUCLEOTIDE SEQUENCE [LARGE SCALE GENOMIC DNA]</scope>
    <source>
        <strain evidence="8 9">CCH</strain>
    </source>
</reference>
<keyword evidence="4" id="KW-0680">Restriction system</keyword>
<dbReference type="Gene3D" id="3.90.120.10">
    <property type="entry name" value="DNA Methylase, subunit A, domain 2"/>
    <property type="match status" value="1"/>
</dbReference>
<evidence type="ECO:0000256" key="1">
    <source>
        <dbReference type="ARBA" id="ARBA00022603"/>
    </source>
</evidence>
<keyword evidence="3 5" id="KW-0949">S-adenosyl-L-methionine</keyword>
<dbReference type="REBASE" id="376461">
    <property type="entry name" value="M2.Sch19755ORF8170P"/>
</dbReference>
<dbReference type="InterPro" id="IPR001525">
    <property type="entry name" value="C5_MeTfrase"/>
</dbReference>
<dbReference type="GO" id="GO:0009307">
    <property type="term" value="P:DNA restriction-modification system"/>
    <property type="evidence" value="ECO:0007669"/>
    <property type="project" value="UniProtKB-KW"/>
</dbReference>
<dbReference type="PROSITE" id="PS51679">
    <property type="entry name" value="SAM_MT_C5"/>
    <property type="match status" value="1"/>
</dbReference>
<dbReference type="PROSITE" id="PS00094">
    <property type="entry name" value="C5_MTASE_1"/>
    <property type="match status" value="1"/>
</dbReference>
<dbReference type="RefSeq" id="WP_208057179.1">
    <property type="nucleotide sequence ID" value="NZ_CP043026.1"/>
</dbReference>
<sequence length="381" mass="43807">MKKIRLFEAFAGIGSQRRALKSVVGNNFEIAGLAEWYVPAIVMYQIINNDFSKKNVLDNVPRDEVIDYLNSKCLSWDSKKPVSKNFWNRKSQDILNVIYSAVKKSEEEGNIFDVRTLHERTLESIDILTYSFPCQDLSQQGIQKGMKKNSGTRSGLLWEIEKAIDNTPKNNLPKILLMENVPALLNKTNELELKEWLIKLENMGYKNSIGILNAADFGSPQARRRVFMISSRNKKIELPVGKSKPGKLNDILEKNVEDKFIMTNLEKYDFSEFSLTKSNIKKCSLINYTKFNSEAYVYDPDFTGPTLTASGANSRIKIYDKGFIRRMSPLESFRYMGFDDEDYKKIDEFEFLTDTQKIFVCGNSISIEVLKAIFERIDSNE</sequence>
<dbReference type="EMBL" id="CP043026">
    <property type="protein sequence ID" value="QEH62014.1"/>
    <property type="molecule type" value="Genomic_DNA"/>
</dbReference>
<dbReference type="AlphaFoldDB" id="A0A5B9Y4K1"/>
<evidence type="ECO:0000256" key="6">
    <source>
        <dbReference type="RuleBase" id="RU000416"/>
    </source>
</evidence>
<proteinExistence type="inferred from homology"/>